<dbReference type="FunFam" id="3.30.300.30:FF:000008">
    <property type="entry name" value="2,3-dihydroxybenzoate-AMP ligase"/>
    <property type="match status" value="1"/>
</dbReference>
<evidence type="ECO:0000256" key="7">
    <source>
        <dbReference type="ARBA" id="ARBA00067668"/>
    </source>
</evidence>
<keyword evidence="11" id="KW-1185">Reference proteome</keyword>
<comment type="caution">
    <text evidence="10">The sequence shown here is derived from an EMBL/GenBank/DDBJ whole genome shotgun (WGS) entry which is preliminary data.</text>
</comment>
<comment type="similarity">
    <text evidence="1">Belongs to the ATP-dependent AMP-binding enzyme family.</text>
</comment>
<evidence type="ECO:0000313" key="11">
    <source>
        <dbReference type="Proteomes" id="UP000249364"/>
    </source>
</evidence>
<dbReference type="SUPFAM" id="SSF56801">
    <property type="entry name" value="Acetyl-CoA synthetase-like"/>
    <property type="match status" value="1"/>
</dbReference>
<evidence type="ECO:0000256" key="6">
    <source>
        <dbReference type="ARBA" id="ARBA00066616"/>
    </source>
</evidence>
<protein>
    <recommendedName>
        <fullName evidence="7">3-methylmercaptopropionyl-CoA ligase</fullName>
        <ecNumber evidence="6">6.2.1.44</ecNumber>
    </recommendedName>
</protein>
<dbReference type="Pfam" id="PF13193">
    <property type="entry name" value="AMP-binding_C"/>
    <property type="match status" value="1"/>
</dbReference>
<dbReference type="EMBL" id="QKZQ01000012">
    <property type="protein sequence ID" value="PZX40714.1"/>
    <property type="molecule type" value="Genomic_DNA"/>
</dbReference>
<evidence type="ECO:0000259" key="9">
    <source>
        <dbReference type="Pfam" id="PF13193"/>
    </source>
</evidence>
<dbReference type="InterPro" id="IPR025110">
    <property type="entry name" value="AMP-bd_C"/>
</dbReference>
<proteinExistence type="inferred from homology"/>
<evidence type="ECO:0000256" key="2">
    <source>
        <dbReference type="ARBA" id="ARBA00022598"/>
    </source>
</evidence>
<dbReference type="InterPro" id="IPR000873">
    <property type="entry name" value="AMP-dep_synth/lig_dom"/>
</dbReference>
<dbReference type="STRING" id="121821.GCA_001870675_01238"/>
<gene>
    <name evidence="10" type="ORF">LY56_02597</name>
</gene>
<evidence type="ECO:0000256" key="1">
    <source>
        <dbReference type="ARBA" id="ARBA00006432"/>
    </source>
</evidence>
<evidence type="ECO:0000256" key="5">
    <source>
        <dbReference type="ARBA" id="ARBA00051915"/>
    </source>
</evidence>
<reference evidence="10 11" key="1">
    <citation type="submission" date="2018-06" db="EMBL/GenBank/DDBJ databases">
        <title>Genomic Encyclopedia of Archaeal and Bacterial Type Strains, Phase II (KMG-II): from individual species to whole genera.</title>
        <authorList>
            <person name="Goeker M."/>
        </authorList>
    </citation>
    <scope>NUCLEOTIDE SEQUENCE [LARGE SCALE GENOMIC DNA]</scope>
    <source>
        <strain evidence="10 11">DSM 13087</strain>
    </source>
</reference>
<dbReference type="PANTHER" id="PTHR43859">
    <property type="entry name" value="ACYL-ACTIVATING ENZYME"/>
    <property type="match status" value="1"/>
</dbReference>
<dbReference type="Gene3D" id="3.30.300.30">
    <property type="match status" value="1"/>
</dbReference>
<sequence>MLSMKHLASSDANFRPLTPLDLLDRTLEFYGERVGVIWGDHSWTYAEFGSIVARLVGYLRAQGVGAGDVVSVMLPNRPEMVAAHFAIPALGAVLNTLNTRLEPNDLGYILDHADSRIVLCAPETEMALAGCDTPVTRLCSAPGAGDGLDLFSGSVPDMDFAVGIADEGQPISLNYTSGTTGKPKGVVYTHRGAYLNALGSVLALGVNEHSRYLWTLPMFHCNGWCHAWAVTAAGATHICLDKVKPRLITDAIQAHAVTHMSCAPVVLYMLLEHATEPSPVRVRITTGGSAPTPALLAGLSKLGFDIAHLYGLTESYGPATLNDPGDVSDIETRAALMARQGRRHMTAGRARVVDESGCDVPADGQTLGEIVLAGNTVMAGYYRDPEATAAAFRGGVFHSGDLAVMHPDGQIEIRDRAKDIIISGGENISSLEVEKTLYQHPDIRLTAVVAAPHAKWGETPWAFVELVDGSSLTADALDQFCRERLAGFKRPRHFVFGPLPRTATGKIQKFLLRKDALRIARDRGPQ</sequence>
<feature type="domain" description="AMP-binding enzyme C-terminal" evidence="9">
    <location>
        <begin position="432"/>
        <end position="506"/>
    </location>
</feature>
<dbReference type="InterPro" id="IPR042099">
    <property type="entry name" value="ANL_N_sf"/>
</dbReference>
<dbReference type="Pfam" id="PF00501">
    <property type="entry name" value="AMP-binding"/>
    <property type="match status" value="1"/>
</dbReference>
<dbReference type="RefSeq" id="WP_071470013.1">
    <property type="nucleotide sequence ID" value="NZ_MEHT01000023.1"/>
</dbReference>
<evidence type="ECO:0000256" key="3">
    <source>
        <dbReference type="ARBA" id="ARBA00022832"/>
    </source>
</evidence>
<accession>A0A2W7PWN4</accession>
<dbReference type="GO" id="GO:0016874">
    <property type="term" value="F:ligase activity"/>
    <property type="evidence" value="ECO:0007669"/>
    <property type="project" value="UniProtKB-KW"/>
</dbReference>
<evidence type="ECO:0000259" key="8">
    <source>
        <dbReference type="Pfam" id="PF00501"/>
    </source>
</evidence>
<evidence type="ECO:0000313" key="10">
    <source>
        <dbReference type="EMBL" id="PZX40714.1"/>
    </source>
</evidence>
<dbReference type="AlphaFoldDB" id="A0A2W7PWN4"/>
<keyword evidence="4" id="KW-0443">Lipid metabolism</keyword>
<dbReference type="InterPro" id="IPR045851">
    <property type="entry name" value="AMP-bd_C_sf"/>
</dbReference>
<dbReference type="EC" id="6.2.1.44" evidence="6"/>
<dbReference type="PANTHER" id="PTHR43859:SF4">
    <property type="entry name" value="BUTANOATE--COA LIGASE AAE1-RELATED"/>
    <property type="match status" value="1"/>
</dbReference>
<dbReference type="InterPro" id="IPR020845">
    <property type="entry name" value="AMP-binding_CS"/>
</dbReference>
<dbReference type="Proteomes" id="UP000249364">
    <property type="component" value="Unassembled WGS sequence"/>
</dbReference>
<dbReference type="PROSITE" id="PS00455">
    <property type="entry name" value="AMP_BINDING"/>
    <property type="match status" value="1"/>
</dbReference>
<organism evidence="10 11">
    <name type="scientific">Roseinatronobacter thiooxidans</name>
    <dbReference type="NCBI Taxonomy" id="121821"/>
    <lineage>
        <taxon>Bacteria</taxon>
        <taxon>Pseudomonadati</taxon>
        <taxon>Pseudomonadota</taxon>
        <taxon>Alphaproteobacteria</taxon>
        <taxon>Rhodobacterales</taxon>
        <taxon>Paracoccaceae</taxon>
        <taxon>Roseinatronobacter</taxon>
    </lineage>
</organism>
<comment type="catalytic activity">
    <reaction evidence="5">
        <text>3-(methylsulfanyl)propanoate + ATP + CoA = 3-(methylsulfanyl)propanoyl-CoA + AMP + diphosphate</text>
        <dbReference type="Rhea" id="RHEA:43052"/>
        <dbReference type="ChEBI" id="CHEBI:30616"/>
        <dbReference type="ChEBI" id="CHEBI:33019"/>
        <dbReference type="ChEBI" id="CHEBI:49016"/>
        <dbReference type="ChEBI" id="CHEBI:57287"/>
        <dbReference type="ChEBI" id="CHEBI:82815"/>
        <dbReference type="ChEBI" id="CHEBI:456215"/>
        <dbReference type="EC" id="6.2.1.44"/>
    </reaction>
    <physiologicalReaction direction="left-to-right" evidence="5">
        <dbReference type="Rhea" id="RHEA:43053"/>
    </physiologicalReaction>
</comment>
<evidence type="ECO:0000256" key="4">
    <source>
        <dbReference type="ARBA" id="ARBA00023098"/>
    </source>
</evidence>
<feature type="domain" description="AMP-dependent synthetase/ligase" evidence="8">
    <location>
        <begin position="25"/>
        <end position="382"/>
    </location>
</feature>
<name>A0A2W7PWN4_9RHOB</name>
<dbReference type="Gene3D" id="3.40.50.12780">
    <property type="entry name" value="N-terminal domain of ligase-like"/>
    <property type="match status" value="1"/>
</dbReference>
<keyword evidence="2" id="KW-0436">Ligase</keyword>
<dbReference type="OrthoDB" id="6187882at2"/>
<keyword evidence="3" id="KW-0276">Fatty acid metabolism</keyword>
<dbReference type="GO" id="GO:0006631">
    <property type="term" value="P:fatty acid metabolic process"/>
    <property type="evidence" value="ECO:0007669"/>
    <property type="project" value="UniProtKB-KW"/>
</dbReference>